<dbReference type="EMBL" id="HAEG01002565">
    <property type="protein sequence ID" value="SBR67509.1"/>
    <property type="molecule type" value="Transcribed_RNA"/>
</dbReference>
<protein>
    <submittedName>
        <fullName evidence="1">Potassium voltage-gated channel, Shal-related subfamily, member 3</fullName>
    </submittedName>
</protein>
<dbReference type="AlphaFoldDB" id="A0A1A8NF69"/>
<feature type="non-terminal residue" evidence="1">
    <location>
        <position position="1"/>
    </location>
</feature>
<name>A0A1A8NF69_9TELE</name>
<accession>A0A1A8NF69</accession>
<proteinExistence type="predicted"/>
<sequence>NGMAAYQRAEQERVTRADEDTKNVLQTVKKVKPHLNKQSDKNSTYNRHKGNLNHVAYQWGRVYHSR</sequence>
<feature type="non-terminal residue" evidence="1">
    <location>
        <position position="66"/>
    </location>
</feature>
<reference evidence="1" key="2">
    <citation type="submission" date="2016-06" db="EMBL/GenBank/DDBJ databases">
        <title>The genome of a short-lived fish provides insights into sex chromosome evolution and the genetic control of aging.</title>
        <authorList>
            <person name="Reichwald K."/>
            <person name="Felder M."/>
            <person name="Petzold A."/>
            <person name="Koch P."/>
            <person name="Groth M."/>
            <person name="Platzer M."/>
        </authorList>
    </citation>
    <scope>NUCLEOTIDE SEQUENCE</scope>
    <source>
        <tissue evidence="1">Brain</tissue>
    </source>
</reference>
<evidence type="ECO:0000313" key="1">
    <source>
        <dbReference type="EMBL" id="SBR67509.1"/>
    </source>
</evidence>
<organism evidence="1">
    <name type="scientific">Nothobranchius pienaari</name>
    <dbReference type="NCBI Taxonomy" id="704102"/>
    <lineage>
        <taxon>Eukaryota</taxon>
        <taxon>Metazoa</taxon>
        <taxon>Chordata</taxon>
        <taxon>Craniata</taxon>
        <taxon>Vertebrata</taxon>
        <taxon>Euteleostomi</taxon>
        <taxon>Actinopterygii</taxon>
        <taxon>Neopterygii</taxon>
        <taxon>Teleostei</taxon>
        <taxon>Neoteleostei</taxon>
        <taxon>Acanthomorphata</taxon>
        <taxon>Ovalentaria</taxon>
        <taxon>Atherinomorphae</taxon>
        <taxon>Cyprinodontiformes</taxon>
        <taxon>Nothobranchiidae</taxon>
        <taxon>Nothobranchius</taxon>
    </lineage>
</organism>
<gene>
    <name evidence="1" type="primary">KCND3</name>
</gene>
<reference evidence="1" key="1">
    <citation type="submission" date="2016-05" db="EMBL/GenBank/DDBJ databases">
        <authorList>
            <person name="Lavstsen T."/>
            <person name="Jespersen J.S."/>
        </authorList>
    </citation>
    <scope>NUCLEOTIDE SEQUENCE</scope>
    <source>
        <tissue evidence="1">Brain</tissue>
    </source>
</reference>